<reference evidence="1 2" key="1">
    <citation type="submission" date="2009-01" db="EMBL/GenBank/DDBJ databases">
        <authorList>
            <person name="Fulton L."/>
            <person name="Clifton S."/>
            <person name="Fulton B."/>
            <person name="Xu J."/>
            <person name="Minx P."/>
            <person name="Pepin K.H."/>
            <person name="Johnson M."/>
            <person name="Bhonagiri V."/>
            <person name="Nash W.E."/>
            <person name="Mardis E.R."/>
            <person name="Wilson R.K."/>
        </authorList>
    </citation>
    <scope>NUCLEOTIDE SEQUENCE [LARGE SCALE GENOMIC DNA]</scope>
    <source>
        <strain evidence="1 2">DSM 5476</strain>
    </source>
</reference>
<evidence type="ECO:0000313" key="1">
    <source>
        <dbReference type="EMBL" id="EEG31968.1"/>
    </source>
</evidence>
<proteinExistence type="predicted"/>
<dbReference type="EMBL" id="ACEC01000018">
    <property type="protein sequence ID" value="EEG31968.1"/>
    <property type="molecule type" value="Genomic_DNA"/>
</dbReference>
<protein>
    <submittedName>
        <fullName evidence="1">Uncharacterized protein</fullName>
    </submittedName>
</protein>
<sequence>MIPNLASSIRRCDSQAVAHGSTNRFFLEPVYPLCLQGQCALLIMK</sequence>
<comment type="caution">
    <text evidence="1">The sequence shown here is derived from an EMBL/GenBank/DDBJ whole genome shotgun (WGS) entry which is preliminary data.</text>
</comment>
<accession>C0E965</accession>
<dbReference type="STRING" id="537013.CLOSTMETH_00363"/>
<reference evidence="1 2" key="2">
    <citation type="submission" date="2009-02" db="EMBL/GenBank/DDBJ databases">
        <title>Draft genome sequence of Clostridium methylpentosum (DSM 5476).</title>
        <authorList>
            <person name="Sudarsanam P."/>
            <person name="Ley R."/>
            <person name="Guruge J."/>
            <person name="Turnbaugh P.J."/>
            <person name="Mahowald M."/>
            <person name="Liep D."/>
            <person name="Gordon J."/>
        </authorList>
    </citation>
    <scope>NUCLEOTIDE SEQUENCE [LARGE SCALE GENOMIC DNA]</scope>
    <source>
        <strain evidence="1 2">DSM 5476</strain>
    </source>
</reference>
<name>C0E965_9FIRM</name>
<dbReference type="HOGENOM" id="CLU_3198132_0_0_9"/>
<dbReference type="Proteomes" id="UP000003340">
    <property type="component" value="Unassembled WGS sequence"/>
</dbReference>
<keyword evidence="2" id="KW-1185">Reference proteome</keyword>
<organism evidence="1 2">
    <name type="scientific">[Clostridium] methylpentosum DSM 5476</name>
    <dbReference type="NCBI Taxonomy" id="537013"/>
    <lineage>
        <taxon>Bacteria</taxon>
        <taxon>Bacillati</taxon>
        <taxon>Bacillota</taxon>
        <taxon>Clostridia</taxon>
        <taxon>Eubacteriales</taxon>
        <taxon>Oscillospiraceae</taxon>
        <taxon>Oscillospiraceae incertae sedis</taxon>
    </lineage>
</organism>
<gene>
    <name evidence="1" type="ORF">CLOSTMETH_00363</name>
</gene>
<evidence type="ECO:0000313" key="2">
    <source>
        <dbReference type="Proteomes" id="UP000003340"/>
    </source>
</evidence>
<dbReference type="AlphaFoldDB" id="C0E965"/>